<feature type="domain" description="Alpha-carbonic anhydrase" evidence="2">
    <location>
        <begin position="1"/>
        <end position="242"/>
    </location>
</feature>
<feature type="transmembrane region" description="Helical" evidence="1">
    <location>
        <begin position="262"/>
        <end position="283"/>
    </location>
</feature>
<dbReference type="AlphaFoldDB" id="A0A6C0KP85"/>
<evidence type="ECO:0000256" key="1">
    <source>
        <dbReference type="SAM" id="Phobius"/>
    </source>
</evidence>
<organism evidence="3">
    <name type="scientific">viral metagenome</name>
    <dbReference type="NCBI Taxonomy" id="1070528"/>
    <lineage>
        <taxon>unclassified sequences</taxon>
        <taxon>metagenomes</taxon>
        <taxon>organismal metagenomes</taxon>
    </lineage>
</organism>
<protein>
    <recommendedName>
        <fullName evidence="2">Alpha-carbonic anhydrase domain-containing protein</fullName>
    </recommendedName>
</protein>
<evidence type="ECO:0000313" key="3">
    <source>
        <dbReference type="EMBL" id="QHU19083.1"/>
    </source>
</evidence>
<dbReference type="InterPro" id="IPR001148">
    <property type="entry name" value="CA_dom"/>
</dbReference>
<sequence length="302" mass="33054">MSCPDGTSPIDISLSSITGKCDYKCSYSFNYINSSCMITNRGDYLSILYDNSSSPPVVYNTLNYDVKEIRLYSPSLHSYSGNKTDGEFIIVHNCITGAAPLLVCIPINTNNTTSISSMFFKTAIDTVADSAPADGETTTVSISQFNLNDFVPKKPFFSYTATEPYQPCSTTVDFIVFDPLTISLDITSDSLSKLQSIIANNGYDVKTGPNLFYNEKGPNINNGGEIYIDCQPVGSSENTTEIISNISSNGTSSLKNFFKNPFFIFILFILLFVIIMWGLKLLLNMFNVKTGGAASKTIINNS</sequence>
<name>A0A6C0KP85_9ZZZZ</name>
<keyword evidence="1" id="KW-1133">Transmembrane helix</keyword>
<reference evidence="3" key="1">
    <citation type="journal article" date="2020" name="Nature">
        <title>Giant virus diversity and host interactions through global metagenomics.</title>
        <authorList>
            <person name="Schulz F."/>
            <person name="Roux S."/>
            <person name="Paez-Espino D."/>
            <person name="Jungbluth S."/>
            <person name="Walsh D.A."/>
            <person name="Denef V.J."/>
            <person name="McMahon K.D."/>
            <person name="Konstantinidis K.T."/>
            <person name="Eloe-Fadrosh E.A."/>
            <person name="Kyrpides N.C."/>
            <person name="Woyke T."/>
        </authorList>
    </citation>
    <scope>NUCLEOTIDE SEQUENCE</scope>
    <source>
        <strain evidence="3">GVMAG-S-3300013014-104</strain>
    </source>
</reference>
<dbReference type="Pfam" id="PF00194">
    <property type="entry name" value="Carb_anhydrase"/>
    <property type="match status" value="1"/>
</dbReference>
<dbReference type="PROSITE" id="PS51144">
    <property type="entry name" value="ALPHA_CA_2"/>
    <property type="match status" value="1"/>
</dbReference>
<dbReference type="SUPFAM" id="SSF51069">
    <property type="entry name" value="Carbonic anhydrase"/>
    <property type="match status" value="1"/>
</dbReference>
<accession>A0A6C0KP85</accession>
<dbReference type="InterPro" id="IPR036398">
    <property type="entry name" value="CA_dom_sf"/>
</dbReference>
<proteinExistence type="predicted"/>
<keyword evidence="1" id="KW-0812">Transmembrane</keyword>
<evidence type="ECO:0000259" key="2">
    <source>
        <dbReference type="PROSITE" id="PS51144"/>
    </source>
</evidence>
<dbReference type="EMBL" id="MN740944">
    <property type="protein sequence ID" value="QHU19083.1"/>
    <property type="molecule type" value="Genomic_DNA"/>
</dbReference>
<dbReference type="Gene3D" id="3.10.200.10">
    <property type="entry name" value="Alpha carbonic anhydrase"/>
    <property type="match status" value="1"/>
</dbReference>
<keyword evidence="1" id="KW-0472">Membrane</keyword>